<dbReference type="PROSITE" id="PS51819">
    <property type="entry name" value="VOC"/>
    <property type="match status" value="1"/>
</dbReference>
<dbReference type="eggNOG" id="KOG0638">
    <property type="taxonomic scope" value="Eukaryota"/>
</dbReference>
<feature type="compositionally biased region" description="Basic and acidic residues" evidence="7">
    <location>
        <begin position="104"/>
        <end position="117"/>
    </location>
</feature>
<feature type="domain" description="VOC" evidence="8">
    <location>
        <begin position="168"/>
        <end position="336"/>
    </location>
</feature>
<dbReference type="Proteomes" id="UP000052978">
    <property type="component" value="Unassembled WGS sequence"/>
</dbReference>
<dbReference type="GO" id="GO:0046872">
    <property type="term" value="F:metal ion binding"/>
    <property type="evidence" value="ECO:0007669"/>
    <property type="project" value="UniProtKB-KW"/>
</dbReference>
<feature type="region of interest" description="Disordered" evidence="7">
    <location>
        <begin position="96"/>
        <end position="117"/>
    </location>
</feature>
<keyword evidence="6" id="KW-0408">Iron</keyword>
<organism evidence="9 10">
    <name type="scientific">Myotis brandtii</name>
    <name type="common">Brandt's bat</name>
    <dbReference type="NCBI Taxonomy" id="109478"/>
    <lineage>
        <taxon>Eukaryota</taxon>
        <taxon>Metazoa</taxon>
        <taxon>Chordata</taxon>
        <taxon>Craniata</taxon>
        <taxon>Vertebrata</taxon>
        <taxon>Euteleostomi</taxon>
        <taxon>Mammalia</taxon>
        <taxon>Eutheria</taxon>
        <taxon>Laurasiatheria</taxon>
        <taxon>Chiroptera</taxon>
        <taxon>Yangochiroptera</taxon>
        <taxon>Vespertilionidae</taxon>
        <taxon>Myotis</taxon>
    </lineage>
</organism>
<dbReference type="GO" id="GO:0009072">
    <property type="term" value="P:aromatic amino acid metabolic process"/>
    <property type="evidence" value="ECO:0007669"/>
    <property type="project" value="InterPro"/>
</dbReference>
<evidence type="ECO:0000256" key="7">
    <source>
        <dbReference type="SAM" id="MobiDB-lite"/>
    </source>
</evidence>
<dbReference type="PANTHER" id="PTHR11959:SF10">
    <property type="entry name" value="4-HYDROXYPHENYLPYRUVATE DIOXYGENASE-LIKE PROTEIN"/>
    <property type="match status" value="1"/>
</dbReference>
<name>S7Q1E6_MYOBR</name>
<feature type="region of interest" description="Disordered" evidence="7">
    <location>
        <begin position="37"/>
        <end position="63"/>
    </location>
</feature>
<evidence type="ECO:0000256" key="4">
    <source>
        <dbReference type="ARBA" id="ARBA00022737"/>
    </source>
</evidence>
<keyword evidence="5 9" id="KW-0223">Dioxygenase</keyword>
<dbReference type="CDD" id="cd07250">
    <property type="entry name" value="HPPD_C_like"/>
    <property type="match status" value="1"/>
</dbReference>
<sequence length="376" mass="40227">MRANAGQRVKAAIVISGGRGGDAQCVPEALEGAATRSTSALASDWSGERSVSESRTPPPRPRSAQHWLHVVFTTRPGDLVVPRDLLVGVVRSALCGENRTPPASDDKLATESRSPERQDALGAATYTVVRSPAGNLSLTLLERTGYRGPFLPGFRPLSSKTGPGWFSHVDHLTLACTRGSSPTLVRWFHDCLGFHHLPLSPGEDPELGFEVTAGSGQGGLRLTALQTRPCSAVPTLVLAESLPGAARGLDQVQQFLAQHRGPGLQHVGLYTPNIIEATEGVTLAGGRLLTPPKAYYQQPGKESQIRAAGHEPNQLALQGILLDGEKGKFLLQVFTKSLFAEDTFFLELIQRQGATGFGQGNIRALWQSVEEQAARD</sequence>
<evidence type="ECO:0000256" key="5">
    <source>
        <dbReference type="ARBA" id="ARBA00022964"/>
    </source>
</evidence>
<dbReference type="InterPro" id="IPR041735">
    <property type="entry name" value="4OHPhenylPyrv_dOase_C"/>
</dbReference>
<evidence type="ECO:0000256" key="3">
    <source>
        <dbReference type="ARBA" id="ARBA00022723"/>
    </source>
</evidence>
<dbReference type="InterPro" id="IPR029068">
    <property type="entry name" value="Glyas_Bleomycin-R_OHBP_Dase"/>
</dbReference>
<dbReference type="AlphaFoldDB" id="S7Q1E6"/>
<dbReference type="PANTHER" id="PTHR11959">
    <property type="entry name" value="4-HYDROXYPHENYLPYRUVATE DIOXYGENASE"/>
    <property type="match status" value="1"/>
</dbReference>
<reference evidence="9 10" key="1">
    <citation type="journal article" date="2013" name="Nat. Commun.">
        <title>Genome analysis reveals insights into physiology and longevity of the Brandt's bat Myotis brandtii.</title>
        <authorList>
            <person name="Seim I."/>
            <person name="Fang X."/>
            <person name="Xiong Z."/>
            <person name="Lobanov A.V."/>
            <person name="Huang Z."/>
            <person name="Ma S."/>
            <person name="Feng Y."/>
            <person name="Turanov A.A."/>
            <person name="Zhu Y."/>
            <person name="Lenz T.L."/>
            <person name="Gerashchenko M.V."/>
            <person name="Fan D."/>
            <person name="Hee Yim S."/>
            <person name="Yao X."/>
            <person name="Jordan D."/>
            <person name="Xiong Y."/>
            <person name="Ma Y."/>
            <person name="Lyapunov A.N."/>
            <person name="Chen G."/>
            <person name="Kulakova O.I."/>
            <person name="Sun Y."/>
            <person name="Lee S.G."/>
            <person name="Bronson R.T."/>
            <person name="Moskalev A.A."/>
            <person name="Sunyaev S.R."/>
            <person name="Zhang G."/>
            <person name="Krogh A."/>
            <person name="Wang J."/>
            <person name="Gladyshev V.N."/>
        </authorList>
    </citation>
    <scope>NUCLEOTIDE SEQUENCE [LARGE SCALE GENOMIC DNA]</scope>
</reference>
<accession>S7Q1E6</accession>
<comment type="cofactor">
    <cofactor evidence="1">
        <name>Fe cation</name>
        <dbReference type="ChEBI" id="CHEBI:24875"/>
    </cofactor>
</comment>
<dbReference type="InterPro" id="IPR005956">
    <property type="entry name" value="4OHPhenylPyrv_dOase"/>
</dbReference>
<keyword evidence="4" id="KW-0677">Repeat</keyword>
<gene>
    <name evidence="9" type="ORF">D623_10006636</name>
</gene>
<dbReference type="EMBL" id="KE164332">
    <property type="protein sequence ID" value="EPQ17083.1"/>
    <property type="molecule type" value="Genomic_DNA"/>
</dbReference>
<dbReference type="Gene3D" id="3.10.180.10">
    <property type="entry name" value="2,3-Dihydroxybiphenyl 1,2-Dioxygenase, domain 1"/>
    <property type="match status" value="2"/>
</dbReference>
<keyword evidence="10" id="KW-1185">Reference proteome</keyword>
<evidence type="ECO:0000313" key="10">
    <source>
        <dbReference type="Proteomes" id="UP000052978"/>
    </source>
</evidence>
<evidence type="ECO:0000256" key="1">
    <source>
        <dbReference type="ARBA" id="ARBA00001962"/>
    </source>
</evidence>
<evidence type="ECO:0000256" key="6">
    <source>
        <dbReference type="ARBA" id="ARBA00023004"/>
    </source>
</evidence>
<evidence type="ECO:0000259" key="8">
    <source>
        <dbReference type="PROSITE" id="PS51819"/>
    </source>
</evidence>
<keyword evidence="5 9" id="KW-0560">Oxidoreductase</keyword>
<dbReference type="GO" id="GO:0003868">
    <property type="term" value="F:4-hydroxyphenylpyruvate dioxygenase activity"/>
    <property type="evidence" value="ECO:0007669"/>
    <property type="project" value="InterPro"/>
</dbReference>
<dbReference type="SUPFAM" id="SSF54593">
    <property type="entry name" value="Glyoxalase/Bleomycin resistance protein/Dihydroxybiphenyl dioxygenase"/>
    <property type="match status" value="1"/>
</dbReference>
<comment type="similarity">
    <text evidence="2">Belongs to the 4HPPD family.</text>
</comment>
<keyword evidence="3" id="KW-0479">Metal-binding</keyword>
<evidence type="ECO:0000256" key="2">
    <source>
        <dbReference type="ARBA" id="ARBA00005877"/>
    </source>
</evidence>
<evidence type="ECO:0000313" key="9">
    <source>
        <dbReference type="EMBL" id="EPQ17083.1"/>
    </source>
</evidence>
<dbReference type="InterPro" id="IPR037523">
    <property type="entry name" value="VOC_core"/>
</dbReference>
<proteinExistence type="inferred from homology"/>
<keyword evidence="9" id="KW-0670">Pyruvate</keyword>
<protein>
    <submittedName>
        <fullName evidence="9">4-hydroxyphenylpyruvate dioxygenase-like protein</fullName>
    </submittedName>
</protein>